<name>A0A239PY29_9PROT</name>
<dbReference type="OrthoDB" id="7593450at2"/>
<gene>
    <name evidence="1" type="ORF">SAMN06297382_2619</name>
</gene>
<dbReference type="EMBL" id="FZQA01000007">
    <property type="protein sequence ID" value="SNT75221.1"/>
    <property type="molecule type" value="Genomic_DNA"/>
</dbReference>
<sequence>MTEEIDPGEVVGFWREAGPKAWFKKDAAFDEEIRRRFEALHHAAARGERAAWEESSGGALALVLLLDQFPRNMYRGSAHAFATDGLARRVAGAAIRRGFDRQADESLRVFFYMPFEHSEDPADQARAVELIEALGDEEYAKFARLHADVIARFGRFPHRNACLGRASTPEELAFLEAGGFSG</sequence>
<dbReference type="AlphaFoldDB" id="A0A239PY29"/>
<keyword evidence="2" id="KW-1185">Reference proteome</keyword>
<protein>
    <submittedName>
        <fullName evidence="1">Uncharacterized conserved protein, DUF924 family</fullName>
    </submittedName>
</protein>
<dbReference type="InterPro" id="IPR011990">
    <property type="entry name" value="TPR-like_helical_dom_sf"/>
</dbReference>
<dbReference type="Proteomes" id="UP000198346">
    <property type="component" value="Unassembled WGS sequence"/>
</dbReference>
<evidence type="ECO:0000313" key="2">
    <source>
        <dbReference type="Proteomes" id="UP000198346"/>
    </source>
</evidence>
<evidence type="ECO:0000313" key="1">
    <source>
        <dbReference type="EMBL" id="SNT75221.1"/>
    </source>
</evidence>
<dbReference type="Gene3D" id="1.25.40.10">
    <property type="entry name" value="Tetratricopeptide repeat domain"/>
    <property type="match status" value="1"/>
</dbReference>
<proteinExistence type="predicted"/>
<accession>A0A239PY29</accession>
<reference evidence="1 2" key="1">
    <citation type="submission" date="2017-07" db="EMBL/GenBank/DDBJ databases">
        <authorList>
            <person name="Sun Z.S."/>
            <person name="Albrecht U."/>
            <person name="Echele G."/>
            <person name="Lee C.C."/>
        </authorList>
    </citation>
    <scope>NUCLEOTIDE SEQUENCE [LARGE SCALE GENOMIC DNA]</scope>
    <source>
        <strain evidence="1 2">CGMCC 1.12710</strain>
    </source>
</reference>
<dbReference type="RefSeq" id="WP_089413051.1">
    <property type="nucleotide sequence ID" value="NZ_FZQA01000007.1"/>
</dbReference>
<dbReference type="Gene3D" id="1.20.58.320">
    <property type="entry name" value="TPR-like"/>
    <property type="match status" value="1"/>
</dbReference>
<organism evidence="1 2">
    <name type="scientific">Amphiplicatus metriothermophilus</name>
    <dbReference type="NCBI Taxonomy" id="1519374"/>
    <lineage>
        <taxon>Bacteria</taxon>
        <taxon>Pseudomonadati</taxon>
        <taxon>Pseudomonadota</taxon>
        <taxon>Alphaproteobacteria</taxon>
        <taxon>Parvularculales</taxon>
        <taxon>Parvularculaceae</taxon>
        <taxon>Amphiplicatus</taxon>
    </lineage>
</organism>
<dbReference type="SUPFAM" id="SSF48452">
    <property type="entry name" value="TPR-like"/>
    <property type="match status" value="1"/>
</dbReference>
<dbReference type="Pfam" id="PF06041">
    <property type="entry name" value="DUF924"/>
    <property type="match status" value="1"/>
</dbReference>
<dbReference type="InterPro" id="IPR010323">
    <property type="entry name" value="DUF924"/>
</dbReference>